<dbReference type="InterPro" id="IPR020846">
    <property type="entry name" value="MFS_dom"/>
</dbReference>
<dbReference type="EMBL" id="JACCBY010000006">
    <property type="protein sequence ID" value="NYD91743.1"/>
    <property type="molecule type" value="Genomic_DNA"/>
</dbReference>
<keyword evidence="8" id="KW-1185">Reference proteome</keyword>
<dbReference type="PANTHER" id="PTHR23508:SF10">
    <property type="entry name" value="CARBOXYLIC ACID TRANSPORTER PROTEIN HOMOLOG"/>
    <property type="match status" value="1"/>
</dbReference>
<dbReference type="InterPro" id="IPR011701">
    <property type="entry name" value="MFS"/>
</dbReference>
<dbReference type="Gene3D" id="1.20.1250.20">
    <property type="entry name" value="MFS general substrate transporter like domains"/>
    <property type="match status" value="2"/>
</dbReference>
<dbReference type="RefSeq" id="WP_179510152.1">
    <property type="nucleotide sequence ID" value="NZ_JACCBY010000006.1"/>
</dbReference>
<evidence type="ECO:0000256" key="5">
    <source>
        <dbReference type="SAM" id="Phobius"/>
    </source>
</evidence>
<sequence length="418" mass="44559">MMPPTDGVRTLAVPAMPLTSGPAGAPLFEHSLARRISAFAFVLIAEFFYGWAWNTVDVLRPFIRDSLGLTLTQAGSAYSAQGAGALIGAITFGQLADRLGRRNMLVAIMIGYGAMLIAGVAVASYPQLLLQRFVLGLFLGGSFPVIVGIYVGLFAPQVRGRLASAINLTFSSAIVVLGLALGSLGAHDWRVLLWLGGVPPILLAGLAWLIVPAGGTIARASRFPIRELFAPQVRRRTLLLASLTGLNFFAYQAFSGWLTIYLKDVRLLDPEVIGRLVAAQFAGNMIGGFAWGWASDRLGRRFASLGFVLAALAIAIYLTVPSIIPLLLVVGFAYGFGLSSSVVWGPWLAELYPPHLKSTAASIFNWGRLISFFAPLITGALAAAVGLRFAMLAACLIFLVAAVIWRSLPETLEGRVSP</sequence>
<feature type="transmembrane region" description="Helical" evidence="5">
    <location>
        <begin position="192"/>
        <end position="217"/>
    </location>
</feature>
<evidence type="ECO:0000313" key="8">
    <source>
        <dbReference type="Proteomes" id="UP000517753"/>
    </source>
</evidence>
<evidence type="ECO:0000256" key="3">
    <source>
        <dbReference type="ARBA" id="ARBA00022989"/>
    </source>
</evidence>
<feature type="transmembrane region" description="Helical" evidence="5">
    <location>
        <begin position="36"/>
        <end position="54"/>
    </location>
</feature>
<dbReference type="GO" id="GO:0005886">
    <property type="term" value="C:plasma membrane"/>
    <property type="evidence" value="ECO:0007669"/>
    <property type="project" value="TreeGrafter"/>
</dbReference>
<reference evidence="7 8" key="2">
    <citation type="submission" date="2020-08" db="EMBL/GenBank/DDBJ databases">
        <title>The Agave Microbiome: Exploring the role of microbial communities in plant adaptations to desert environments.</title>
        <authorList>
            <person name="Partida-Martinez L.P."/>
        </authorList>
    </citation>
    <scope>NUCLEOTIDE SEQUENCE [LARGE SCALE GENOMIC DNA]</scope>
    <source>
        <strain evidence="7 8">AS2.3</strain>
    </source>
</reference>
<evidence type="ECO:0000256" key="4">
    <source>
        <dbReference type="ARBA" id="ARBA00023136"/>
    </source>
</evidence>
<organism evidence="7 8">
    <name type="scientific">Sphingomonas melonis</name>
    <dbReference type="NCBI Taxonomy" id="152682"/>
    <lineage>
        <taxon>Bacteria</taxon>
        <taxon>Pseudomonadati</taxon>
        <taxon>Pseudomonadota</taxon>
        <taxon>Alphaproteobacteria</taxon>
        <taxon>Sphingomonadales</taxon>
        <taxon>Sphingomonadaceae</taxon>
        <taxon>Sphingomonas</taxon>
    </lineage>
</organism>
<dbReference type="Proteomes" id="UP000517753">
    <property type="component" value="Unassembled WGS sequence"/>
</dbReference>
<gene>
    <name evidence="7" type="ORF">HD841_003559</name>
</gene>
<evidence type="ECO:0000256" key="1">
    <source>
        <dbReference type="ARBA" id="ARBA00004141"/>
    </source>
</evidence>
<feature type="transmembrane region" description="Helical" evidence="5">
    <location>
        <begin position="272"/>
        <end position="294"/>
    </location>
</feature>
<evidence type="ECO:0000256" key="2">
    <source>
        <dbReference type="ARBA" id="ARBA00022692"/>
    </source>
</evidence>
<feature type="domain" description="Major facilitator superfamily (MFS) profile" evidence="6">
    <location>
        <begin position="38"/>
        <end position="412"/>
    </location>
</feature>
<evidence type="ECO:0000259" key="6">
    <source>
        <dbReference type="PROSITE" id="PS50850"/>
    </source>
</evidence>
<keyword evidence="2 5" id="KW-0812">Transmembrane</keyword>
<dbReference type="InterPro" id="IPR036259">
    <property type="entry name" value="MFS_trans_sf"/>
</dbReference>
<proteinExistence type="predicted"/>
<reference evidence="7 8" key="1">
    <citation type="submission" date="2020-07" db="EMBL/GenBank/DDBJ databases">
        <authorList>
            <person name="Partida-Martinez L."/>
            <person name="Huntemann M."/>
            <person name="Clum A."/>
            <person name="Wang J."/>
            <person name="Palaniappan K."/>
            <person name="Ritter S."/>
            <person name="Chen I.-M."/>
            <person name="Stamatis D."/>
            <person name="Reddy T."/>
            <person name="O'Malley R."/>
            <person name="Daum C."/>
            <person name="Shapiro N."/>
            <person name="Ivanova N."/>
            <person name="Kyrpides N."/>
            <person name="Woyke T."/>
        </authorList>
    </citation>
    <scope>NUCLEOTIDE SEQUENCE [LARGE SCALE GENOMIC DNA]</scope>
    <source>
        <strain evidence="7 8">AS2.3</strain>
    </source>
</reference>
<protein>
    <submittedName>
        <fullName evidence="7">MFS family permease</fullName>
    </submittedName>
</protein>
<feature type="transmembrane region" description="Helical" evidence="5">
    <location>
        <begin position="105"/>
        <end position="127"/>
    </location>
</feature>
<keyword evidence="3 5" id="KW-1133">Transmembrane helix</keyword>
<feature type="transmembrane region" description="Helical" evidence="5">
    <location>
        <begin position="238"/>
        <end position="260"/>
    </location>
</feature>
<name>A0A7Y9K272_9SPHN</name>
<keyword evidence="4 5" id="KW-0472">Membrane</keyword>
<dbReference type="GO" id="GO:0046943">
    <property type="term" value="F:carboxylic acid transmembrane transporter activity"/>
    <property type="evidence" value="ECO:0007669"/>
    <property type="project" value="TreeGrafter"/>
</dbReference>
<comment type="subcellular location">
    <subcellularLocation>
        <location evidence="1">Membrane</location>
        <topology evidence="1">Multi-pass membrane protein</topology>
    </subcellularLocation>
</comment>
<dbReference type="Pfam" id="PF07690">
    <property type="entry name" value="MFS_1"/>
    <property type="match status" value="2"/>
</dbReference>
<evidence type="ECO:0000313" key="7">
    <source>
        <dbReference type="EMBL" id="NYD91743.1"/>
    </source>
</evidence>
<feature type="transmembrane region" description="Helical" evidence="5">
    <location>
        <begin position="165"/>
        <end position="186"/>
    </location>
</feature>
<dbReference type="PROSITE" id="PS50850">
    <property type="entry name" value="MFS"/>
    <property type="match status" value="1"/>
</dbReference>
<dbReference type="PANTHER" id="PTHR23508">
    <property type="entry name" value="CARBOXYLIC ACID TRANSPORTER PROTEIN HOMOLOG"/>
    <property type="match status" value="1"/>
</dbReference>
<feature type="transmembrane region" description="Helical" evidence="5">
    <location>
        <begin position="361"/>
        <end position="383"/>
    </location>
</feature>
<feature type="transmembrane region" description="Helical" evidence="5">
    <location>
        <begin position="389"/>
        <end position="408"/>
    </location>
</feature>
<feature type="transmembrane region" description="Helical" evidence="5">
    <location>
        <begin position="133"/>
        <end position="153"/>
    </location>
</feature>
<dbReference type="AlphaFoldDB" id="A0A7Y9K272"/>
<dbReference type="SUPFAM" id="SSF103473">
    <property type="entry name" value="MFS general substrate transporter"/>
    <property type="match status" value="1"/>
</dbReference>
<feature type="transmembrane region" description="Helical" evidence="5">
    <location>
        <begin position="74"/>
        <end position="93"/>
    </location>
</feature>
<feature type="transmembrane region" description="Helical" evidence="5">
    <location>
        <begin position="326"/>
        <end position="349"/>
    </location>
</feature>
<accession>A0A7Y9K272</accession>
<comment type="caution">
    <text evidence="7">The sequence shown here is derived from an EMBL/GenBank/DDBJ whole genome shotgun (WGS) entry which is preliminary data.</text>
</comment>
<feature type="transmembrane region" description="Helical" evidence="5">
    <location>
        <begin position="301"/>
        <end position="320"/>
    </location>
</feature>